<accession>A0A5N0T923</accession>
<dbReference type="EMBL" id="VYXP01000005">
    <property type="protein sequence ID" value="KAA9131543.1"/>
    <property type="molecule type" value="Genomic_DNA"/>
</dbReference>
<protein>
    <submittedName>
        <fullName evidence="1">Uncharacterized protein</fullName>
    </submittedName>
</protein>
<sequence>MNSLNYQTLKARHRAERDGYSPALALRTHRALSWLQRAEQETEDQDARFIFAWIALNAAYARDQVAGRVSWTERRRFREFIRRLLATDSAGAGQNLLYNLVWDQFPNSIRGFLDNQYVFQPYWEHQKGNLDEAAWKQSFSHSKTRAYRALGQQRTGQVLGELFDRLYTLRNQLIHGGATWNGQINRKQVTAGADILGKLVPVVIHLMMARPGVEWEMGCYPVVG</sequence>
<name>A0A5N0T923_9GAMM</name>
<keyword evidence="2" id="KW-1185">Reference proteome</keyword>
<proteinExistence type="predicted"/>
<comment type="caution">
    <text evidence="1">The sequence shown here is derived from an EMBL/GenBank/DDBJ whole genome shotgun (WGS) entry which is preliminary data.</text>
</comment>
<dbReference type="AlphaFoldDB" id="A0A5N0T923"/>
<gene>
    <name evidence="1" type="ORF">F3N42_09505</name>
</gene>
<organism evidence="1 2">
    <name type="scientific">Marinihelvus fidelis</name>
    <dbReference type="NCBI Taxonomy" id="2613842"/>
    <lineage>
        <taxon>Bacteria</taxon>
        <taxon>Pseudomonadati</taxon>
        <taxon>Pseudomonadota</taxon>
        <taxon>Gammaproteobacteria</taxon>
        <taxon>Chromatiales</taxon>
        <taxon>Wenzhouxiangellaceae</taxon>
        <taxon>Marinihelvus</taxon>
    </lineage>
</organism>
<reference evidence="1 2" key="1">
    <citation type="submission" date="2019-09" db="EMBL/GenBank/DDBJ databases">
        <title>Wenzhouxiangella sp. Genome sequencing and assembly.</title>
        <authorList>
            <person name="Zhang R."/>
        </authorList>
    </citation>
    <scope>NUCLEOTIDE SEQUENCE [LARGE SCALE GENOMIC DNA]</scope>
    <source>
        <strain evidence="1 2">W260</strain>
    </source>
</reference>
<evidence type="ECO:0000313" key="1">
    <source>
        <dbReference type="EMBL" id="KAA9131543.1"/>
    </source>
</evidence>
<dbReference type="RefSeq" id="WP_150864192.1">
    <property type="nucleotide sequence ID" value="NZ_VYXP01000005.1"/>
</dbReference>
<evidence type="ECO:0000313" key="2">
    <source>
        <dbReference type="Proteomes" id="UP000325372"/>
    </source>
</evidence>
<dbReference type="Proteomes" id="UP000325372">
    <property type="component" value="Unassembled WGS sequence"/>
</dbReference>